<organism evidence="5 6">
    <name type="scientific">Paenibacillus arenosi</name>
    <dbReference type="NCBI Taxonomy" id="2774142"/>
    <lineage>
        <taxon>Bacteria</taxon>
        <taxon>Bacillati</taxon>
        <taxon>Bacillota</taxon>
        <taxon>Bacilli</taxon>
        <taxon>Bacillales</taxon>
        <taxon>Paenibacillaceae</taxon>
        <taxon>Paenibacillus</taxon>
    </lineage>
</organism>
<keyword evidence="3" id="KW-0804">Transcription</keyword>
<dbReference type="SUPFAM" id="SSF46785">
    <property type="entry name" value="Winged helix' DNA-binding domain"/>
    <property type="match status" value="1"/>
</dbReference>
<dbReference type="PROSITE" id="PS51118">
    <property type="entry name" value="HTH_HXLR"/>
    <property type="match status" value="1"/>
</dbReference>
<dbReference type="InterPro" id="IPR002577">
    <property type="entry name" value="HTH_HxlR"/>
</dbReference>
<dbReference type="Gene3D" id="1.10.10.10">
    <property type="entry name" value="Winged helix-like DNA-binding domain superfamily/Winged helix DNA-binding domain"/>
    <property type="match status" value="1"/>
</dbReference>
<reference evidence="5 6" key="1">
    <citation type="submission" date="2020-09" db="EMBL/GenBank/DDBJ databases">
        <title>Paenibacillus sp. CAU 1523 isolated from sand of Haeundae Beach.</title>
        <authorList>
            <person name="Kim W."/>
        </authorList>
    </citation>
    <scope>NUCLEOTIDE SEQUENCE [LARGE SCALE GENOMIC DNA]</scope>
    <source>
        <strain evidence="5 6">CAU 1523</strain>
    </source>
</reference>
<dbReference type="Pfam" id="PF01638">
    <property type="entry name" value="HxlR"/>
    <property type="match status" value="1"/>
</dbReference>
<keyword evidence="2" id="KW-0238">DNA-binding</keyword>
<evidence type="ECO:0000313" key="5">
    <source>
        <dbReference type="EMBL" id="MBD8500965.1"/>
    </source>
</evidence>
<dbReference type="InterPro" id="IPR036388">
    <property type="entry name" value="WH-like_DNA-bd_sf"/>
</dbReference>
<dbReference type="RefSeq" id="WP_192027193.1">
    <property type="nucleotide sequence ID" value="NZ_JACYTN010000032.1"/>
</dbReference>
<sequence length="123" mass="14358">MEKQNSLTPFDYTLTIIGGKWKMKIMYQLTSQEVIRYGELKRRIPNITHKVLSSQLKELEESNILNRKEYQQTPPKVEYSLTPRGRTLMPILEAMCKWGMHNLPSNLSIEPVENSSYEPDSNI</sequence>
<proteinExistence type="predicted"/>
<dbReference type="PANTHER" id="PTHR33204">
    <property type="entry name" value="TRANSCRIPTIONAL REGULATOR, MARR FAMILY"/>
    <property type="match status" value="1"/>
</dbReference>
<keyword evidence="1" id="KW-0805">Transcription regulation</keyword>
<dbReference type="EMBL" id="JACYTN010000032">
    <property type="protein sequence ID" value="MBD8500965.1"/>
    <property type="molecule type" value="Genomic_DNA"/>
</dbReference>
<feature type="domain" description="HTH hxlR-type" evidence="4">
    <location>
        <begin position="8"/>
        <end position="107"/>
    </location>
</feature>
<gene>
    <name evidence="5" type="ORF">IFO66_22005</name>
</gene>
<comment type="caution">
    <text evidence="5">The sequence shown here is derived from an EMBL/GenBank/DDBJ whole genome shotgun (WGS) entry which is preliminary data.</text>
</comment>
<name>A0ABR9B3P3_9BACL</name>
<dbReference type="Proteomes" id="UP000634529">
    <property type="component" value="Unassembled WGS sequence"/>
</dbReference>
<accession>A0ABR9B3P3</accession>
<keyword evidence="6" id="KW-1185">Reference proteome</keyword>
<evidence type="ECO:0000256" key="1">
    <source>
        <dbReference type="ARBA" id="ARBA00023015"/>
    </source>
</evidence>
<protein>
    <submittedName>
        <fullName evidence="5">Helix-turn-helix transcriptional regulator</fullName>
    </submittedName>
</protein>
<dbReference type="PANTHER" id="PTHR33204:SF29">
    <property type="entry name" value="TRANSCRIPTIONAL REGULATOR"/>
    <property type="match status" value="1"/>
</dbReference>
<evidence type="ECO:0000256" key="2">
    <source>
        <dbReference type="ARBA" id="ARBA00023125"/>
    </source>
</evidence>
<evidence type="ECO:0000313" key="6">
    <source>
        <dbReference type="Proteomes" id="UP000634529"/>
    </source>
</evidence>
<evidence type="ECO:0000259" key="4">
    <source>
        <dbReference type="PROSITE" id="PS51118"/>
    </source>
</evidence>
<evidence type="ECO:0000256" key="3">
    <source>
        <dbReference type="ARBA" id="ARBA00023163"/>
    </source>
</evidence>
<dbReference type="InterPro" id="IPR036390">
    <property type="entry name" value="WH_DNA-bd_sf"/>
</dbReference>